<dbReference type="RefSeq" id="WP_184936878.1">
    <property type="nucleotide sequence ID" value="NZ_JAKDOD010000129.1"/>
</dbReference>
<sequence>MTGDTGIDPYLISGASVLRNRVSARSRQALADAESDLVNVRYSKLSIMPLTA</sequence>
<comment type="caution">
    <text evidence="1">The sequence shown here is derived from an EMBL/GenBank/DDBJ whole genome shotgun (WGS) entry which is preliminary data.</text>
</comment>
<proteinExistence type="predicted"/>
<dbReference type="InterPro" id="IPR036597">
    <property type="entry name" value="Fido-like_dom_sf"/>
</dbReference>
<evidence type="ECO:0000313" key="1">
    <source>
        <dbReference type="EMBL" id="ROT87470.1"/>
    </source>
</evidence>
<dbReference type="Proteomes" id="UP000285266">
    <property type="component" value="Unassembled WGS sequence"/>
</dbReference>
<organism evidence="1 2">
    <name type="scientific">Bifidobacterium mongoliense</name>
    <dbReference type="NCBI Taxonomy" id="518643"/>
    <lineage>
        <taxon>Bacteria</taxon>
        <taxon>Bacillati</taxon>
        <taxon>Actinomycetota</taxon>
        <taxon>Actinomycetes</taxon>
        <taxon>Bifidobacteriales</taxon>
        <taxon>Bifidobacteriaceae</taxon>
        <taxon>Bifidobacterium</taxon>
    </lineage>
</organism>
<dbReference type="AlphaFoldDB" id="A0A423UFJ5"/>
<evidence type="ECO:0000313" key="2">
    <source>
        <dbReference type="Proteomes" id="UP000285266"/>
    </source>
</evidence>
<protein>
    <submittedName>
        <fullName evidence="1">Uncharacterized protein</fullName>
    </submittedName>
</protein>
<accession>A0A423UFJ5</accession>
<name>A0A423UFJ5_9BIFI</name>
<dbReference type="EMBL" id="QRAJ01000001">
    <property type="protein sequence ID" value="ROT87470.1"/>
    <property type="molecule type" value="Genomic_DNA"/>
</dbReference>
<dbReference type="Gene3D" id="1.10.3290.10">
    <property type="entry name" value="Fido-like domain"/>
    <property type="match status" value="1"/>
</dbReference>
<gene>
    <name evidence="1" type="ORF">BMONG18_0010</name>
</gene>
<reference evidence="1 2" key="1">
    <citation type="submission" date="2018-07" db="EMBL/GenBank/DDBJ databases">
        <title>The role of parmesan cheese in vectoring bovine microbiota.</title>
        <authorList>
            <person name="Lugli G.A."/>
            <person name="Milani C."/>
        </authorList>
    </citation>
    <scope>NUCLEOTIDE SEQUENCE [LARGE SCALE GENOMIC DNA]</scope>
    <source>
        <strain evidence="1 2">BMONG18</strain>
    </source>
</reference>